<organism evidence="1 2">
    <name type="scientific">Lentzea tibetensis</name>
    <dbReference type="NCBI Taxonomy" id="2591470"/>
    <lineage>
        <taxon>Bacteria</taxon>
        <taxon>Bacillati</taxon>
        <taxon>Actinomycetota</taxon>
        <taxon>Actinomycetes</taxon>
        <taxon>Pseudonocardiales</taxon>
        <taxon>Pseudonocardiaceae</taxon>
        <taxon>Lentzea</taxon>
    </lineage>
</organism>
<dbReference type="EMBL" id="VOBR01000013">
    <property type="protein sequence ID" value="TWP50239.1"/>
    <property type="molecule type" value="Genomic_DNA"/>
</dbReference>
<name>A0A563ERE9_9PSEU</name>
<dbReference type="OrthoDB" id="4870610at2"/>
<evidence type="ECO:0008006" key="3">
    <source>
        <dbReference type="Google" id="ProtNLM"/>
    </source>
</evidence>
<accession>A0A563ERE9</accession>
<evidence type="ECO:0000313" key="2">
    <source>
        <dbReference type="Proteomes" id="UP000316639"/>
    </source>
</evidence>
<reference evidence="1 2" key="1">
    <citation type="submission" date="2019-07" db="EMBL/GenBank/DDBJ databases">
        <title>Lentzea xizangensis sp. nov., isolated from Qinghai-Tibetan Plateau Soils.</title>
        <authorList>
            <person name="Huang J."/>
        </authorList>
    </citation>
    <scope>NUCLEOTIDE SEQUENCE [LARGE SCALE GENOMIC DNA]</scope>
    <source>
        <strain evidence="1 2">FXJ1.1311</strain>
    </source>
</reference>
<sequence length="200" mass="21483">MRHPVDLEALSDLFAHRIAAISDLVHIGLSPSLVADRCRPGGPWQHLLPGILLLGKAPPTRAQLAHGALRYAGPRAILTGLDALQLHGIHALPAHGQVHVLIPLRGGISGCTAVHVERTSRLPRPVLRNGFLVAPPARAALDAVRRMRSVVDVRLLLDEVTTFADPTDLRAELEAAPRRGTTIARHILTGSHPSRLALQP</sequence>
<comment type="caution">
    <text evidence="1">The sequence shown here is derived from an EMBL/GenBank/DDBJ whole genome shotgun (WGS) entry which is preliminary data.</text>
</comment>
<proteinExistence type="predicted"/>
<dbReference type="RefSeq" id="WP_146353862.1">
    <property type="nucleotide sequence ID" value="NZ_VOBR01000013.1"/>
</dbReference>
<gene>
    <name evidence="1" type="ORF">FKR81_21270</name>
</gene>
<dbReference type="AlphaFoldDB" id="A0A563ERE9"/>
<keyword evidence="2" id="KW-1185">Reference proteome</keyword>
<protein>
    <recommendedName>
        <fullName evidence="3">AbiEi antitoxin C-terminal domain-containing protein</fullName>
    </recommendedName>
</protein>
<dbReference type="Proteomes" id="UP000316639">
    <property type="component" value="Unassembled WGS sequence"/>
</dbReference>
<evidence type="ECO:0000313" key="1">
    <source>
        <dbReference type="EMBL" id="TWP50239.1"/>
    </source>
</evidence>